<dbReference type="InterPro" id="IPR020084">
    <property type="entry name" value="NUDIX_hydrolase_CS"/>
</dbReference>
<dbReference type="Gene3D" id="3.90.79.10">
    <property type="entry name" value="Nucleoside Triphosphate Pyrophosphohydrolase"/>
    <property type="match status" value="1"/>
</dbReference>
<proteinExistence type="inferred from homology"/>
<dbReference type="PROSITE" id="PS00893">
    <property type="entry name" value="NUDIX_BOX"/>
    <property type="match status" value="1"/>
</dbReference>
<dbReference type="Pfam" id="PF00293">
    <property type="entry name" value="NUDIX"/>
    <property type="match status" value="1"/>
</dbReference>
<evidence type="ECO:0000256" key="1">
    <source>
        <dbReference type="ARBA" id="ARBA00001946"/>
    </source>
</evidence>
<comment type="cofactor">
    <cofactor evidence="1">
        <name>Mg(2+)</name>
        <dbReference type="ChEBI" id="CHEBI:18420"/>
    </cofactor>
</comment>
<evidence type="ECO:0000256" key="4">
    <source>
        <dbReference type="ARBA" id="ARBA00022842"/>
    </source>
</evidence>
<reference evidence="7 8" key="1">
    <citation type="submission" date="2017-12" db="EMBL/GenBank/DDBJ databases">
        <title>Sequencing the genomes of 1000 Actinobacteria strains.</title>
        <authorList>
            <person name="Klenk H.-P."/>
        </authorList>
    </citation>
    <scope>NUCLEOTIDE SEQUENCE [LARGE SCALE GENOMIC DNA]</scope>
    <source>
        <strain evidence="7 8">DSM 12806</strain>
    </source>
</reference>
<dbReference type="AlphaFoldDB" id="A0A2N3YMW6"/>
<dbReference type="InterPro" id="IPR020476">
    <property type="entry name" value="Nudix_hydrolase"/>
</dbReference>
<comment type="caution">
    <text evidence="7">The sequence shown here is derived from an EMBL/GenBank/DDBJ whole genome shotgun (WGS) entry which is preliminary data.</text>
</comment>
<protein>
    <submittedName>
        <fullName evidence="7">NUDIX domain-containing protein</fullName>
    </submittedName>
</protein>
<dbReference type="PROSITE" id="PS51462">
    <property type="entry name" value="NUDIX"/>
    <property type="match status" value="1"/>
</dbReference>
<evidence type="ECO:0000256" key="3">
    <source>
        <dbReference type="ARBA" id="ARBA00022801"/>
    </source>
</evidence>
<dbReference type="GO" id="GO:0016787">
    <property type="term" value="F:hydrolase activity"/>
    <property type="evidence" value="ECO:0007669"/>
    <property type="project" value="UniProtKB-KW"/>
</dbReference>
<evidence type="ECO:0000256" key="5">
    <source>
        <dbReference type="RuleBase" id="RU003476"/>
    </source>
</evidence>
<evidence type="ECO:0000313" key="8">
    <source>
        <dbReference type="Proteomes" id="UP000233781"/>
    </source>
</evidence>
<dbReference type="InterPro" id="IPR000086">
    <property type="entry name" value="NUDIX_hydrolase_dom"/>
</dbReference>
<evidence type="ECO:0000259" key="6">
    <source>
        <dbReference type="PROSITE" id="PS51462"/>
    </source>
</evidence>
<gene>
    <name evidence="7" type="ORF">ATL31_3033</name>
</gene>
<dbReference type="Proteomes" id="UP000233781">
    <property type="component" value="Unassembled WGS sequence"/>
</dbReference>
<dbReference type="PANTHER" id="PTHR43046">
    <property type="entry name" value="GDP-MANNOSE MANNOSYL HYDROLASE"/>
    <property type="match status" value="1"/>
</dbReference>
<feature type="domain" description="Nudix hydrolase" evidence="6">
    <location>
        <begin position="25"/>
        <end position="167"/>
    </location>
</feature>
<dbReference type="PRINTS" id="PR00502">
    <property type="entry name" value="NUDIXFAMILY"/>
</dbReference>
<sequence>MGMATPPLPGQPGFVVPAPEDRQRFARRAVRVLVLDEDDRLLLFLDSDLGLDPVAHWWDTPGGGVDPGEDDLDAVVRELAEETGQLVDRAAVRGPLLERQVVHGYSDKVVDQTEVFFAVRLPPFEVDSSGYTEEERLCIAETRWWTRAELAGTTDEIWPADVLALLDLVERPEDWAGGALRGPRVEESSVPL</sequence>
<keyword evidence="4" id="KW-0460">Magnesium</keyword>
<keyword evidence="8" id="KW-1185">Reference proteome</keyword>
<dbReference type="InterPro" id="IPR015797">
    <property type="entry name" value="NUDIX_hydrolase-like_dom_sf"/>
</dbReference>
<dbReference type="PANTHER" id="PTHR43046:SF12">
    <property type="entry name" value="GDP-MANNOSE MANNOSYL HYDROLASE"/>
    <property type="match status" value="1"/>
</dbReference>
<keyword evidence="3 5" id="KW-0378">Hydrolase</keyword>
<accession>A0A2N3YMW6</accession>
<evidence type="ECO:0000313" key="7">
    <source>
        <dbReference type="EMBL" id="PKW28176.1"/>
    </source>
</evidence>
<dbReference type="SUPFAM" id="SSF55811">
    <property type="entry name" value="Nudix"/>
    <property type="match status" value="1"/>
</dbReference>
<dbReference type="CDD" id="cd04685">
    <property type="entry name" value="NUDIX_Hydrolase"/>
    <property type="match status" value="1"/>
</dbReference>
<organism evidence="7 8">
    <name type="scientific">Phycicoccus duodecadis</name>
    <dbReference type="NCBI Taxonomy" id="173053"/>
    <lineage>
        <taxon>Bacteria</taxon>
        <taxon>Bacillati</taxon>
        <taxon>Actinomycetota</taxon>
        <taxon>Actinomycetes</taxon>
        <taxon>Micrococcales</taxon>
        <taxon>Intrasporangiaceae</taxon>
        <taxon>Phycicoccus</taxon>
    </lineage>
</organism>
<evidence type="ECO:0000256" key="2">
    <source>
        <dbReference type="ARBA" id="ARBA00005582"/>
    </source>
</evidence>
<comment type="similarity">
    <text evidence="2 5">Belongs to the Nudix hydrolase family.</text>
</comment>
<dbReference type="EMBL" id="PJNE01000001">
    <property type="protein sequence ID" value="PKW28176.1"/>
    <property type="molecule type" value="Genomic_DNA"/>
</dbReference>
<name>A0A2N3YMW6_9MICO</name>